<evidence type="ECO:0000313" key="1">
    <source>
        <dbReference type="EMBL" id="EQD79975.1"/>
    </source>
</evidence>
<protein>
    <submittedName>
        <fullName evidence="1">Succinyl-diaminopimelate desuccinylase</fullName>
    </submittedName>
</protein>
<reference evidence="1" key="2">
    <citation type="journal article" date="2014" name="ISME J.">
        <title>Microbial stratification in low pH oxic and suboxic macroscopic growths along an acid mine drainage.</title>
        <authorList>
            <person name="Mendez-Garcia C."/>
            <person name="Mesa V."/>
            <person name="Sprenger R.R."/>
            <person name="Richter M."/>
            <person name="Diez M.S."/>
            <person name="Solano J."/>
            <person name="Bargiela R."/>
            <person name="Golyshina O.V."/>
            <person name="Manteca A."/>
            <person name="Ramos J.L."/>
            <person name="Gallego J.R."/>
            <person name="Llorente I."/>
            <person name="Martins Dos Santos V.A."/>
            <person name="Jensen O.N."/>
            <person name="Pelaez A.I."/>
            <person name="Sanchez J."/>
            <person name="Ferrer M."/>
        </authorList>
    </citation>
    <scope>NUCLEOTIDE SEQUENCE</scope>
</reference>
<gene>
    <name evidence="1" type="ORF">B1A_01376</name>
</gene>
<name>T1DD33_9ZZZZ</name>
<dbReference type="InterPro" id="IPR002933">
    <property type="entry name" value="Peptidase_M20"/>
</dbReference>
<reference evidence="1" key="1">
    <citation type="submission" date="2013-08" db="EMBL/GenBank/DDBJ databases">
        <authorList>
            <person name="Mendez C."/>
            <person name="Richter M."/>
            <person name="Ferrer M."/>
            <person name="Sanchez J."/>
        </authorList>
    </citation>
    <scope>NUCLEOTIDE SEQUENCE</scope>
</reference>
<proteinExistence type="predicted"/>
<comment type="caution">
    <text evidence="1">The sequence shown here is derived from an EMBL/GenBank/DDBJ whole genome shotgun (WGS) entry which is preliminary data.</text>
</comment>
<dbReference type="EMBL" id="AUZX01001050">
    <property type="protein sequence ID" value="EQD79975.1"/>
    <property type="molecule type" value="Genomic_DNA"/>
</dbReference>
<sequence>MKTSLAAFVTAIESILSTHPDLPGSIALLLTSDEEGPALDGTVRVVEWLEETGQIPDYCLVGEPTSVDQLGDTIKNGAADPCPAY</sequence>
<dbReference type="GO" id="GO:0016787">
    <property type="term" value="F:hydrolase activity"/>
    <property type="evidence" value="ECO:0007669"/>
    <property type="project" value="InterPro"/>
</dbReference>
<dbReference type="Gene3D" id="3.40.630.10">
    <property type="entry name" value="Zn peptidases"/>
    <property type="match status" value="1"/>
</dbReference>
<dbReference type="AlphaFoldDB" id="T1DD33"/>
<dbReference type="Pfam" id="PF01546">
    <property type="entry name" value="Peptidase_M20"/>
    <property type="match status" value="1"/>
</dbReference>
<dbReference type="SUPFAM" id="SSF53187">
    <property type="entry name" value="Zn-dependent exopeptidases"/>
    <property type="match status" value="1"/>
</dbReference>
<accession>T1DD33</accession>
<organism evidence="1">
    <name type="scientific">mine drainage metagenome</name>
    <dbReference type="NCBI Taxonomy" id="410659"/>
    <lineage>
        <taxon>unclassified sequences</taxon>
        <taxon>metagenomes</taxon>
        <taxon>ecological metagenomes</taxon>
    </lineage>
</organism>